<dbReference type="InterPro" id="IPR045886">
    <property type="entry name" value="ThiF/MoeB/HesA"/>
</dbReference>
<dbReference type="Proteomes" id="UP000315825">
    <property type="component" value="Unassembled WGS sequence"/>
</dbReference>
<gene>
    <name evidence="2" type="ORF">EVA92_01060</name>
</gene>
<dbReference type="GO" id="GO:0004792">
    <property type="term" value="F:thiosulfate-cyanide sulfurtransferase activity"/>
    <property type="evidence" value="ECO:0007669"/>
    <property type="project" value="TreeGrafter"/>
</dbReference>
<dbReference type="PANTHER" id="PTHR10953">
    <property type="entry name" value="UBIQUITIN-ACTIVATING ENZYME E1"/>
    <property type="match status" value="1"/>
</dbReference>
<protein>
    <submittedName>
        <fullName evidence="2">HesA/MoeB/ThiF family protein</fullName>
    </submittedName>
</protein>
<dbReference type="GO" id="GO:0005829">
    <property type="term" value="C:cytosol"/>
    <property type="evidence" value="ECO:0007669"/>
    <property type="project" value="TreeGrafter"/>
</dbReference>
<comment type="caution">
    <text evidence="2">The sequence shown here is derived from an EMBL/GenBank/DDBJ whole genome shotgun (WGS) entry which is preliminary data.</text>
</comment>
<dbReference type="Gene3D" id="3.40.50.720">
    <property type="entry name" value="NAD(P)-binding Rossmann-like Domain"/>
    <property type="match status" value="1"/>
</dbReference>
<dbReference type="Pfam" id="PF00899">
    <property type="entry name" value="ThiF"/>
    <property type="match status" value="1"/>
</dbReference>
<dbReference type="EMBL" id="SHBE01000001">
    <property type="protein sequence ID" value="RZO27365.1"/>
    <property type="molecule type" value="Genomic_DNA"/>
</dbReference>
<dbReference type="GO" id="GO:0016779">
    <property type="term" value="F:nucleotidyltransferase activity"/>
    <property type="evidence" value="ECO:0007669"/>
    <property type="project" value="TreeGrafter"/>
</dbReference>
<dbReference type="InterPro" id="IPR035985">
    <property type="entry name" value="Ubiquitin-activating_enz"/>
</dbReference>
<dbReference type="SUPFAM" id="SSF69572">
    <property type="entry name" value="Activating enzymes of the ubiquitin-like proteins"/>
    <property type="match status" value="1"/>
</dbReference>
<dbReference type="GO" id="GO:0008146">
    <property type="term" value="F:sulfotransferase activity"/>
    <property type="evidence" value="ECO:0007669"/>
    <property type="project" value="TreeGrafter"/>
</dbReference>
<evidence type="ECO:0000259" key="1">
    <source>
        <dbReference type="Pfam" id="PF00899"/>
    </source>
</evidence>
<accession>A0A520N1Q8</accession>
<dbReference type="PANTHER" id="PTHR10953:SF240">
    <property type="entry name" value="SULFUR CARRIER PROTEIN THIS ADENYLYLTRANSFERASE"/>
    <property type="match status" value="1"/>
</dbReference>
<evidence type="ECO:0000313" key="3">
    <source>
        <dbReference type="Proteomes" id="UP000315825"/>
    </source>
</evidence>
<dbReference type="AlphaFoldDB" id="A0A520N1Q8"/>
<organism evidence="2 3">
    <name type="scientific">SAR86 cluster bacterium</name>
    <dbReference type="NCBI Taxonomy" id="2030880"/>
    <lineage>
        <taxon>Bacteria</taxon>
        <taxon>Pseudomonadati</taxon>
        <taxon>Pseudomonadota</taxon>
        <taxon>Gammaproteobacteria</taxon>
        <taxon>SAR86 cluster</taxon>
    </lineage>
</organism>
<feature type="domain" description="THIF-type NAD/FAD binding fold" evidence="1">
    <location>
        <begin position="11"/>
        <end position="241"/>
    </location>
</feature>
<evidence type="ECO:0000313" key="2">
    <source>
        <dbReference type="EMBL" id="RZO27365.1"/>
    </source>
</evidence>
<dbReference type="GO" id="GO:0008641">
    <property type="term" value="F:ubiquitin-like modifier activating enzyme activity"/>
    <property type="evidence" value="ECO:0007669"/>
    <property type="project" value="InterPro"/>
</dbReference>
<dbReference type="CDD" id="cd00757">
    <property type="entry name" value="ThiF_MoeB_HesA_family"/>
    <property type="match status" value="1"/>
</dbReference>
<sequence>MQNDDLIKRYYSQLLLDGMSVEKQKLLSKKSVTVIGCGGLGSPLATYLAGSGIGNIILIDHDVVELRNLHRQVFYCENDIGTNKVDVLAKYLKSLNSNISIQTNAKRSWDLVNKDLKSDLLIDCADNLRTSYSLNKVACEEKIGFLTASVAGNIGQISLFDNEKNHCCLECIFPKEGDMDGNDCADIGILGPSVALIASIQTSIAIDYLIGEKLHVNQIYRVDTKNFSIQKNKISPDSSCKIN</sequence>
<proteinExistence type="predicted"/>
<reference evidence="2 3" key="1">
    <citation type="submission" date="2019-02" db="EMBL/GenBank/DDBJ databases">
        <title>Prokaryotic population dynamics and viral predation in marine succession experiment using metagenomics: the confinement effect.</title>
        <authorList>
            <person name="Haro-Moreno J.M."/>
            <person name="Rodriguez-Valera F."/>
            <person name="Lopez-Perez M."/>
        </authorList>
    </citation>
    <scope>NUCLEOTIDE SEQUENCE [LARGE SCALE GENOMIC DNA]</scope>
    <source>
        <strain evidence="2">MED-G159</strain>
    </source>
</reference>
<name>A0A520N1Q8_9GAMM</name>
<dbReference type="InterPro" id="IPR000594">
    <property type="entry name" value="ThiF_NAD_FAD-bd"/>
</dbReference>